<name>K9Y1L3_STAC7</name>
<feature type="domain" description="HTH merR-type" evidence="5">
    <location>
        <begin position="8"/>
        <end position="77"/>
    </location>
</feature>
<keyword evidence="4" id="KW-0804">Transcription</keyword>
<evidence type="ECO:0000256" key="3">
    <source>
        <dbReference type="ARBA" id="ARBA00023125"/>
    </source>
</evidence>
<dbReference type="PANTHER" id="PTHR30204:SF69">
    <property type="entry name" value="MERR-FAMILY TRANSCRIPTIONAL REGULATOR"/>
    <property type="match status" value="1"/>
</dbReference>
<keyword evidence="6" id="KW-0614">Plasmid</keyword>
<protein>
    <submittedName>
        <fullName evidence="6">Transcriptional regulator, MerR family</fullName>
    </submittedName>
</protein>
<dbReference type="KEGG" id="scs:Sta7437_4781"/>
<dbReference type="RefSeq" id="WP_015212122.1">
    <property type="nucleotide sequence ID" value="NC_019765.1"/>
</dbReference>
<dbReference type="SMART" id="SM00422">
    <property type="entry name" value="HTH_MERR"/>
    <property type="match status" value="1"/>
</dbReference>
<dbReference type="Gene3D" id="1.10.1660.10">
    <property type="match status" value="1"/>
</dbReference>
<dbReference type="Proteomes" id="UP000010473">
    <property type="component" value="Plasmid pSTA7437.01"/>
</dbReference>
<evidence type="ECO:0000256" key="4">
    <source>
        <dbReference type="ARBA" id="ARBA00023163"/>
    </source>
</evidence>
<dbReference type="EMBL" id="CP003654">
    <property type="protein sequence ID" value="AFZ38219.1"/>
    <property type="molecule type" value="Genomic_DNA"/>
</dbReference>
<dbReference type="PRINTS" id="PR00040">
    <property type="entry name" value="HTHMERR"/>
</dbReference>
<dbReference type="PROSITE" id="PS50937">
    <property type="entry name" value="HTH_MERR_2"/>
    <property type="match status" value="1"/>
</dbReference>
<keyword evidence="2" id="KW-0805">Transcription regulation</keyword>
<dbReference type="AlphaFoldDB" id="K9Y1L3"/>
<dbReference type="HOGENOM" id="CLU_060077_2_2_3"/>
<evidence type="ECO:0000256" key="1">
    <source>
        <dbReference type="ARBA" id="ARBA00022491"/>
    </source>
</evidence>
<evidence type="ECO:0000256" key="2">
    <source>
        <dbReference type="ARBA" id="ARBA00023015"/>
    </source>
</evidence>
<sequence length="136" mass="15680">MLTTNQKLLFIGQVAAQSGIPIQTIRYYDELGLLKISGRSKGGFRQFSEEVFSRLTFIKQAQRLGLSLEEIGELLRMREQKKPLSIEVKQQLKDKISEIDCQIEQLRCLQGELKSLFSDEMVRPNEFTLARFLPQS</sequence>
<reference evidence="7" key="1">
    <citation type="journal article" date="2013" name="Proc. Natl. Acad. Sci. U.S.A.">
        <title>Improving the coverage of the cyanobacterial phylum using diversity-driven genome sequencing.</title>
        <authorList>
            <person name="Shih P.M."/>
            <person name="Wu D."/>
            <person name="Latifi A."/>
            <person name="Axen S.D."/>
            <person name="Fewer D.P."/>
            <person name="Talla E."/>
            <person name="Calteau A."/>
            <person name="Cai F."/>
            <person name="Tandeau de Marsac N."/>
            <person name="Rippka R."/>
            <person name="Herdman M."/>
            <person name="Sivonen K."/>
            <person name="Coursin T."/>
            <person name="Laurent T."/>
            <person name="Goodwin L."/>
            <person name="Nolan M."/>
            <person name="Davenport K.W."/>
            <person name="Han C.S."/>
            <person name="Rubin E.M."/>
            <person name="Eisen J.A."/>
            <person name="Woyke T."/>
            <person name="Gugger M."/>
            <person name="Kerfeld C.A."/>
        </authorList>
    </citation>
    <scope>NUCLEOTIDE SEQUENCE [LARGE SCALE GENOMIC DNA]</scope>
    <source>
        <strain evidence="7">ATCC 29371 / PCC 7437</strain>
        <plasmid evidence="7">Plasmid pSTA7437.01</plasmid>
    </source>
</reference>
<dbReference type="PANTHER" id="PTHR30204">
    <property type="entry name" value="REDOX-CYCLING DRUG-SENSING TRANSCRIPTIONAL ACTIVATOR SOXR"/>
    <property type="match status" value="1"/>
</dbReference>
<dbReference type="GO" id="GO:0003700">
    <property type="term" value="F:DNA-binding transcription factor activity"/>
    <property type="evidence" value="ECO:0007669"/>
    <property type="project" value="InterPro"/>
</dbReference>
<dbReference type="InterPro" id="IPR009061">
    <property type="entry name" value="DNA-bd_dom_put_sf"/>
</dbReference>
<dbReference type="SUPFAM" id="SSF46955">
    <property type="entry name" value="Putative DNA-binding domain"/>
    <property type="match status" value="1"/>
</dbReference>
<accession>K9Y1L3</accession>
<gene>
    <name evidence="6" type="ordered locus">Sta7437_4781</name>
</gene>
<dbReference type="InterPro" id="IPR047057">
    <property type="entry name" value="MerR_fam"/>
</dbReference>
<dbReference type="OrthoDB" id="9791488at2"/>
<keyword evidence="3" id="KW-0238">DNA-binding</keyword>
<keyword evidence="7" id="KW-1185">Reference proteome</keyword>
<evidence type="ECO:0000313" key="7">
    <source>
        <dbReference type="Proteomes" id="UP000010473"/>
    </source>
</evidence>
<dbReference type="InterPro" id="IPR015358">
    <property type="entry name" value="Tscrpt_reg_MerR_DNA-bd"/>
</dbReference>
<dbReference type="GO" id="GO:0003677">
    <property type="term" value="F:DNA binding"/>
    <property type="evidence" value="ECO:0007669"/>
    <property type="project" value="UniProtKB-KW"/>
</dbReference>
<dbReference type="InterPro" id="IPR000551">
    <property type="entry name" value="MerR-type_HTH_dom"/>
</dbReference>
<keyword evidence="1" id="KW-0678">Repressor</keyword>
<evidence type="ECO:0000259" key="5">
    <source>
        <dbReference type="PROSITE" id="PS50937"/>
    </source>
</evidence>
<proteinExistence type="predicted"/>
<organism evidence="6 7">
    <name type="scientific">Stanieria cyanosphaera (strain ATCC 29371 / PCC 7437)</name>
    <dbReference type="NCBI Taxonomy" id="111780"/>
    <lineage>
        <taxon>Bacteria</taxon>
        <taxon>Bacillati</taxon>
        <taxon>Cyanobacteriota</taxon>
        <taxon>Cyanophyceae</taxon>
        <taxon>Pleurocapsales</taxon>
        <taxon>Dermocarpellaceae</taxon>
        <taxon>Stanieria</taxon>
    </lineage>
</organism>
<evidence type="ECO:0000313" key="6">
    <source>
        <dbReference type="EMBL" id="AFZ38219.1"/>
    </source>
</evidence>
<dbReference type="Pfam" id="PF00376">
    <property type="entry name" value="MerR"/>
    <property type="match status" value="1"/>
</dbReference>
<dbReference type="Pfam" id="PF09278">
    <property type="entry name" value="MerR-DNA-bind"/>
    <property type="match status" value="1"/>
</dbReference>
<geneLocation type="plasmid" evidence="6 7">
    <name>pSTA7437.01</name>
</geneLocation>